<comment type="subcellular location">
    <subcellularLocation>
        <location evidence="1">Membrane</location>
        <topology evidence="1">Multi-pass membrane protein</topology>
    </subcellularLocation>
</comment>
<dbReference type="RefSeq" id="XP_033351345.1">
    <property type="nucleotide sequence ID" value="XM_033495454.1"/>
</dbReference>
<evidence type="ECO:0000256" key="1">
    <source>
        <dbReference type="ARBA" id="ARBA00004141"/>
    </source>
</evidence>
<dbReference type="KEGG" id="bvk:117234347"/>
<feature type="domain" description="TM7S3/TM198-like" evidence="7">
    <location>
        <begin position="301"/>
        <end position="496"/>
    </location>
</feature>
<feature type="transmembrane region" description="Helical" evidence="5">
    <location>
        <begin position="430"/>
        <end position="453"/>
    </location>
</feature>
<dbReference type="GO" id="GO:0043069">
    <property type="term" value="P:negative regulation of programmed cell death"/>
    <property type="evidence" value="ECO:0007669"/>
    <property type="project" value="TreeGrafter"/>
</dbReference>
<organism evidence="8 9">
    <name type="scientific">Bombus vosnesenskii</name>
    <dbReference type="NCBI Taxonomy" id="207650"/>
    <lineage>
        <taxon>Eukaryota</taxon>
        <taxon>Metazoa</taxon>
        <taxon>Ecdysozoa</taxon>
        <taxon>Arthropoda</taxon>
        <taxon>Hexapoda</taxon>
        <taxon>Insecta</taxon>
        <taxon>Pterygota</taxon>
        <taxon>Neoptera</taxon>
        <taxon>Endopterygota</taxon>
        <taxon>Hymenoptera</taxon>
        <taxon>Apocrita</taxon>
        <taxon>Aculeata</taxon>
        <taxon>Apoidea</taxon>
        <taxon>Anthophila</taxon>
        <taxon>Apidae</taxon>
        <taxon>Bombus</taxon>
        <taxon>Pyrobombus</taxon>
    </lineage>
</organism>
<dbReference type="GO" id="GO:0005886">
    <property type="term" value="C:plasma membrane"/>
    <property type="evidence" value="ECO:0007669"/>
    <property type="project" value="TreeGrafter"/>
</dbReference>
<feature type="transmembrane region" description="Helical" evidence="5">
    <location>
        <begin position="399"/>
        <end position="424"/>
    </location>
</feature>
<feature type="signal peptide" evidence="6">
    <location>
        <begin position="1"/>
        <end position="21"/>
    </location>
</feature>
<feature type="transmembrane region" description="Helical" evidence="5">
    <location>
        <begin position="327"/>
        <end position="356"/>
    </location>
</feature>
<evidence type="ECO:0000256" key="5">
    <source>
        <dbReference type="SAM" id="Phobius"/>
    </source>
</evidence>
<dbReference type="AlphaFoldDB" id="A0A6J3KER7"/>
<evidence type="ECO:0000256" key="6">
    <source>
        <dbReference type="SAM" id="SignalP"/>
    </source>
</evidence>
<feature type="chain" id="PRO_5026851835" evidence="6">
    <location>
        <begin position="22"/>
        <end position="512"/>
    </location>
</feature>
<keyword evidence="6" id="KW-0732">Signal</keyword>
<keyword evidence="8" id="KW-1185">Reference proteome</keyword>
<evidence type="ECO:0000256" key="2">
    <source>
        <dbReference type="ARBA" id="ARBA00022692"/>
    </source>
</evidence>
<sequence length="512" mass="56969">MNRTFVGELLIFLLLTIGSLAREKPSDTLSLTDGSVLQVNLTNLHDSMPYMRQVSIKASSNATFNIINISSNASFVIFQIHTYQHNVTLSYDKDYLNKISNKSVFGSNIGLFSRLTKNIVTQLFVKNDNVHDVNGLLAVVAYHNKAPIPGGCNMEFNTEIAPYASVQTLDTMVIVDVQPASVPLNDSAKLTCEKNPVEVEMYQIFLNEQDFSINSYFTAITRMLTVTDIKENGVKVVNPVISSPIRRVFSAYTGVGSVYVALATYGKYSAAYVPSFSYACHPTIDPASCDVLPNLLSKIVCAFCFFVGLLSICFGHHHLKADMALPVFFTGTVIGYAAVGDILIAMGIGLCFTIFWLLCLSYLPIVFSGLMFNMTLGFLFACIAYFLSPDSFIILQNDWIFWSLFMTLALSVSLIMTIIFQFGFVITCSIIASFMVILPFDYWTGSALKYIVINIIRRITVEGFNSAAVRPPSEANDIALIIFWSCLVLYRIWKQWCKLGVLDLAERTPLLR</sequence>
<evidence type="ECO:0000259" key="7">
    <source>
        <dbReference type="Pfam" id="PF13886"/>
    </source>
</evidence>
<dbReference type="Pfam" id="PF25992">
    <property type="entry name" value="Ig_TM7SF3_N"/>
    <property type="match status" value="1"/>
</dbReference>
<keyword evidence="4 5" id="KW-0472">Membrane</keyword>
<dbReference type="PANTHER" id="PTHR15937">
    <property type="entry name" value="TRANSMEMBRANE 7 SUPERFAMILY MEMBER 3"/>
    <property type="match status" value="1"/>
</dbReference>
<dbReference type="InterPro" id="IPR042502">
    <property type="entry name" value="TM7SF3"/>
</dbReference>
<reference evidence="9" key="1">
    <citation type="submission" date="2025-08" db="UniProtKB">
        <authorList>
            <consortium name="RefSeq"/>
        </authorList>
    </citation>
    <scope>IDENTIFICATION</scope>
    <source>
        <tissue evidence="9">Muscle</tissue>
    </source>
</reference>
<protein>
    <submittedName>
        <fullName evidence="9">Transmembrane 7 superfamily member 3-like isoform X1</fullName>
    </submittedName>
</protein>
<evidence type="ECO:0000256" key="4">
    <source>
        <dbReference type="ARBA" id="ARBA00023136"/>
    </source>
</evidence>
<dbReference type="Proteomes" id="UP000504631">
    <property type="component" value="Unplaced"/>
</dbReference>
<dbReference type="GeneID" id="117234347"/>
<dbReference type="InterPro" id="IPR025256">
    <property type="entry name" value="TM7S3/TM198-like_dom"/>
</dbReference>
<dbReference type="Pfam" id="PF13886">
    <property type="entry name" value="TM7S3_TM198"/>
    <property type="match status" value="1"/>
</dbReference>
<keyword evidence="3 5" id="KW-1133">Transmembrane helix</keyword>
<keyword evidence="2 5" id="KW-0812">Transmembrane</keyword>
<dbReference type="PANTHER" id="PTHR15937:SF3">
    <property type="entry name" value="TRANSMEMBRANE 7 SUPERFAMILY MEMBER 3"/>
    <property type="match status" value="1"/>
</dbReference>
<name>A0A6J3KER7_9HYME</name>
<evidence type="ECO:0000313" key="9">
    <source>
        <dbReference type="RefSeq" id="XP_033351345.1"/>
    </source>
</evidence>
<gene>
    <name evidence="9" type="primary">LOC117234347</name>
</gene>
<accession>A0A6J3KER7</accession>
<feature type="transmembrane region" description="Helical" evidence="5">
    <location>
        <begin position="362"/>
        <end position="387"/>
    </location>
</feature>
<evidence type="ECO:0000313" key="8">
    <source>
        <dbReference type="Proteomes" id="UP000504631"/>
    </source>
</evidence>
<evidence type="ECO:0000256" key="3">
    <source>
        <dbReference type="ARBA" id="ARBA00022989"/>
    </source>
</evidence>
<proteinExistence type="predicted"/>
<feature type="transmembrane region" description="Helical" evidence="5">
    <location>
        <begin position="295"/>
        <end position="315"/>
    </location>
</feature>